<organism evidence="14 15">
    <name type="scientific">Phialemonium atrogriseum</name>
    <dbReference type="NCBI Taxonomy" id="1093897"/>
    <lineage>
        <taxon>Eukaryota</taxon>
        <taxon>Fungi</taxon>
        <taxon>Dikarya</taxon>
        <taxon>Ascomycota</taxon>
        <taxon>Pezizomycotina</taxon>
        <taxon>Sordariomycetes</taxon>
        <taxon>Sordariomycetidae</taxon>
        <taxon>Cephalothecales</taxon>
        <taxon>Cephalothecaceae</taxon>
        <taxon>Phialemonium</taxon>
    </lineage>
</organism>
<dbReference type="AlphaFoldDB" id="A0AAJ0C5Q7"/>
<comment type="subunit">
    <text evidence="12">Heterohexamer.</text>
</comment>
<evidence type="ECO:0000256" key="8">
    <source>
        <dbReference type="ARBA" id="ARBA00023010"/>
    </source>
</evidence>
<protein>
    <recommendedName>
        <fullName evidence="12">Mitochondrial import inner membrane translocase subunit</fullName>
    </recommendedName>
</protein>
<comment type="similarity">
    <text evidence="2 12">Belongs to the small Tim family.</text>
</comment>
<dbReference type="RefSeq" id="XP_060285435.1">
    <property type="nucleotide sequence ID" value="XM_060427394.1"/>
</dbReference>
<evidence type="ECO:0000256" key="10">
    <source>
        <dbReference type="ARBA" id="ARBA00023157"/>
    </source>
</evidence>
<feature type="domain" description="Tim10-like" evidence="13">
    <location>
        <begin position="1"/>
        <end position="50"/>
    </location>
</feature>
<evidence type="ECO:0000256" key="9">
    <source>
        <dbReference type="ARBA" id="ARBA00023128"/>
    </source>
</evidence>
<dbReference type="InterPro" id="IPR035427">
    <property type="entry name" value="Tim10-like_dom_sf"/>
</dbReference>
<name>A0AAJ0C5Q7_9PEZI</name>
<dbReference type="Gene3D" id="1.10.287.810">
    <property type="entry name" value="Mitochondrial import inner membrane translocase subunit tim13 like domains"/>
    <property type="match status" value="1"/>
</dbReference>
<keyword evidence="8 12" id="KW-0811">Translocation</keyword>
<keyword evidence="15" id="KW-1185">Reference proteome</keyword>
<sequence>MFSSLVDGCFSPCVDDFSSKALSGRETGCLSRCVQKSMAATARMSERFQENNAAMSAQQQQPR</sequence>
<dbReference type="InterPro" id="IPR004217">
    <property type="entry name" value="Tim10-like"/>
</dbReference>
<dbReference type="GeneID" id="85310581"/>
<evidence type="ECO:0000259" key="13">
    <source>
        <dbReference type="Pfam" id="PF02953"/>
    </source>
</evidence>
<dbReference type="GO" id="GO:0005743">
    <property type="term" value="C:mitochondrial inner membrane"/>
    <property type="evidence" value="ECO:0007669"/>
    <property type="project" value="UniProtKB-SubCell"/>
</dbReference>
<evidence type="ECO:0000256" key="1">
    <source>
        <dbReference type="ARBA" id="ARBA00004137"/>
    </source>
</evidence>
<evidence type="ECO:0000256" key="6">
    <source>
        <dbReference type="ARBA" id="ARBA00022833"/>
    </source>
</evidence>
<keyword evidence="9 12" id="KW-0496">Mitochondrion</keyword>
<proteinExistence type="inferred from homology"/>
<evidence type="ECO:0000256" key="12">
    <source>
        <dbReference type="RuleBase" id="RU367043"/>
    </source>
</evidence>
<comment type="caution">
    <text evidence="14">The sequence shown here is derived from an EMBL/GenBank/DDBJ whole genome shotgun (WGS) entry which is preliminary data.</text>
</comment>
<keyword evidence="11 12" id="KW-0143">Chaperone</keyword>
<dbReference type="GO" id="GO:0046872">
    <property type="term" value="F:metal ion binding"/>
    <property type="evidence" value="ECO:0007669"/>
    <property type="project" value="UniProtKB-KW"/>
</dbReference>
<keyword evidence="5 12" id="KW-0999">Mitochondrion inner membrane</keyword>
<gene>
    <name evidence="14" type="ORF">QBC33DRAFT_532667</name>
</gene>
<dbReference type="InterPro" id="IPR050673">
    <property type="entry name" value="Mito_inner_translocase_sub"/>
</dbReference>
<keyword evidence="3 12" id="KW-0813">Transport</keyword>
<keyword evidence="4" id="KW-0479">Metal-binding</keyword>
<evidence type="ECO:0000313" key="15">
    <source>
        <dbReference type="Proteomes" id="UP001244011"/>
    </source>
</evidence>
<keyword evidence="5 12" id="KW-0472">Membrane</keyword>
<dbReference type="SUPFAM" id="SSF144122">
    <property type="entry name" value="Tim10-like"/>
    <property type="match status" value="1"/>
</dbReference>
<keyword evidence="6" id="KW-0862">Zinc</keyword>
<evidence type="ECO:0000256" key="2">
    <source>
        <dbReference type="ARBA" id="ARBA00006720"/>
    </source>
</evidence>
<dbReference type="Pfam" id="PF02953">
    <property type="entry name" value="zf-Tim10_DDP"/>
    <property type="match status" value="1"/>
</dbReference>
<accession>A0AAJ0C5Q7</accession>
<evidence type="ECO:0000256" key="5">
    <source>
        <dbReference type="ARBA" id="ARBA00022792"/>
    </source>
</evidence>
<evidence type="ECO:0000256" key="3">
    <source>
        <dbReference type="ARBA" id="ARBA00022448"/>
    </source>
</evidence>
<comment type="domain">
    <text evidence="12">The twin CX3C motif contains 4 conserved Cys residues that form 2 disulfide bonds in the mitochondrial intermembrane space.</text>
</comment>
<dbReference type="Proteomes" id="UP001244011">
    <property type="component" value="Unassembled WGS sequence"/>
</dbReference>
<keyword evidence="7 12" id="KW-0653">Protein transport</keyword>
<reference evidence="14" key="1">
    <citation type="submission" date="2023-06" db="EMBL/GenBank/DDBJ databases">
        <title>Genome-scale phylogeny and comparative genomics of the fungal order Sordariales.</title>
        <authorList>
            <consortium name="Lawrence Berkeley National Laboratory"/>
            <person name="Hensen N."/>
            <person name="Bonometti L."/>
            <person name="Westerberg I."/>
            <person name="Brannstrom I.O."/>
            <person name="Guillou S."/>
            <person name="Cros-Aarteil S."/>
            <person name="Calhoun S."/>
            <person name="Haridas S."/>
            <person name="Kuo A."/>
            <person name="Mondo S."/>
            <person name="Pangilinan J."/>
            <person name="Riley R."/>
            <person name="Labutti K."/>
            <person name="Andreopoulos B."/>
            <person name="Lipzen A."/>
            <person name="Chen C."/>
            <person name="Yanf M."/>
            <person name="Daum C."/>
            <person name="Ng V."/>
            <person name="Clum A."/>
            <person name="Steindorff A."/>
            <person name="Ohm R."/>
            <person name="Martin F."/>
            <person name="Silar P."/>
            <person name="Natvig D."/>
            <person name="Lalanne C."/>
            <person name="Gautier V."/>
            <person name="Ament-Velasquez S.L."/>
            <person name="Kruys A."/>
            <person name="Hutchinson M.I."/>
            <person name="Powell A.J."/>
            <person name="Barry K."/>
            <person name="Miller A.N."/>
            <person name="Grigoriev I.V."/>
            <person name="Debuchy R."/>
            <person name="Gladieux P."/>
            <person name="Thoren M.H."/>
            <person name="Johannesson H."/>
        </authorList>
    </citation>
    <scope>NUCLEOTIDE SEQUENCE</scope>
    <source>
        <strain evidence="14">8032-3</strain>
    </source>
</reference>
<evidence type="ECO:0000256" key="4">
    <source>
        <dbReference type="ARBA" id="ARBA00022723"/>
    </source>
</evidence>
<evidence type="ECO:0000256" key="11">
    <source>
        <dbReference type="ARBA" id="ARBA00023186"/>
    </source>
</evidence>
<evidence type="ECO:0000313" key="14">
    <source>
        <dbReference type="EMBL" id="KAK1769222.1"/>
    </source>
</evidence>
<dbReference type="PANTHER" id="PTHR13172">
    <property type="entry name" value="MITOCHONDRIAL IMPORT INNER MEMBRANE TRANSLOCASE SUBUNIT TIM9B"/>
    <property type="match status" value="1"/>
</dbReference>
<keyword evidence="10 12" id="KW-1015">Disulfide bond</keyword>
<dbReference type="GO" id="GO:0015031">
    <property type="term" value="P:protein transport"/>
    <property type="evidence" value="ECO:0007669"/>
    <property type="project" value="UniProtKB-KW"/>
</dbReference>
<evidence type="ECO:0000256" key="7">
    <source>
        <dbReference type="ARBA" id="ARBA00022927"/>
    </source>
</evidence>
<comment type="function">
    <text evidence="12">Mitochondrial intermembrane chaperone that participates in the import and insertion of some multi-pass transmembrane proteins into the mitochondrial inner membrane. Also required for the transfer of beta-barrel precursors from the TOM complex to the sorting and assembly machinery (SAM complex) of the outer membrane. Acts as a chaperone-like protein that protects the hydrophobic precursors from aggregation and guide them through the mitochondrial intermembrane space.</text>
</comment>
<dbReference type="EMBL" id="MU839003">
    <property type="protein sequence ID" value="KAK1769222.1"/>
    <property type="molecule type" value="Genomic_DNA"/>
</dbReference>
<comment type="subcellular location">
    <subcellularLocation>
        <location evidence="1 12">Mitochondrion inner membrane</location>
        <topology evidence="1 12">Peripheral membrane protein</topology>
        <orientation evidence="1 12">Intermembrane side</orientation>
    </subcellularLocation>
</comment>